<dbReference type="Pfam" id="PF13556">
    <property type="entry name" value="HTH_30"/>
    <property type="match status" value="1"/>
</dbReference>
<evidence type="ECO:0000313" key="4">
    <source>
        <dbReference type="Proteomes" id="UP001156441"/>
    </source>
</evidence>
<dbReference type="EMBL" id="JAFFZE010000023">
    <property type="protein sequence ID" value="MCT2587201.1"/>
    <property type="molecule type" value="Genomic_DNA"/>
</dbReference>
<dbReference type="InterPro" id="IPR025751">
    <property type="entry name" value="RsbRD_N_dom"/>
</dbReference>
<dbReference type="RefSeq" id="WP_260195086.1">
    <property type="nucleotide sequence ID" value="NZ_JAFFZE010000023.1"/>
</dbReference>
<evidence type="ECO:0000259" key="2">
    <source>
        <dbReference type="Pfam" id="PF14361"/>
    </source>
</evidence>
<comment type="caution">
    <text evidence="3">The sequence shown here is derived from an EMBL/GenBank/DDBJ whole genome shotgun (WGS) entry which is preliminary data.</text>
</comment>
<feature type="domain" description="RsbT co-antagonist protein RsbRD N-terminal" evidence="2">
    <location>
        <begin position="16"/>
        <end position="144"/>
    </location>
</feature>
<proteinExistence type="predicted"/>
<dbReference type="Gene3D" id="1.10.10.2840">
    <property type="entry name" value="PucR C-terminal helix-turn-helix domain"/>
    <property type="match status" value="1"/>
</dbReference>
<dbReference type="PANTHER" id="PTHR33744">
    <property type="entry name" value="CARBOHYDRATE DIACID REGULATOR"/>
    <property type="match status" value="1"/>
</dbReference>
<gene>
    <name evidence="3" type="ORF">JT362_29155</name>
</gene>
<dbReference type="Proteomes" id="UP001156441">
    <property type="component" value="Unassembled WGS sequence"/>
</dbReference>
<dbReference type="Pfam" id="PF14361">
    <property type="entry name" value="RsbRD_N"/>
    <property type="match status" value="1"/>
</dbReference>
<name>A0ABT2JHL3_9PSEU</name>
<dbReference type="InterPro" id="IPR051448">
    <property type="entry name" value="CdaR-like_regulators"/>
</dbReference>
<reference evidence="3 4" key="1">
    <citation type="submission" date="2021-02" db="EMBL/GenBank/DDBJ databases">
        <title>Actinophytocola xerophila sp. nov., isolated from soil of cotton cropping field.</title>
        <authorList>
            <person name="Huang R."/>
            <person name="Chen X."/>
            <person name="Ge X."/>
            <person name="Liu W."/>
        </authorList>
    </citation>
    <scope>NUCLEOTIDE SEQUENCE [LARGE SCALE GENOMIC DNA]</scope>
    <source>
        <strain evidence="3 4">S1-96</strain>
    </source>
</reference>
<dbReference type="PANTHER" id="PTHR33744:SF1">
    <property type="entry name" value="DNA-BINDING TRANSCRIPTIONAL ACTIVATOR ADER"/>
    <property type="match status" value="1"/>
</dbReference>
<accession>A0ABT2JHL3</accession>
<evidence type="ECO:0000313" key="3">
    <source>
        <dbReference type="EMBL" id="MCT2587201.1"/>
    </source>
</evidence>
<feature type="domain" description="PucR C-terminal helix-turn-helix" evidence="1">
    <location>
        <begin position="293"/>
        <end position="343"/>
    </location>
</feature>
<sequence length="358" mass="37627">MTVLREVLAAMAADESIVDEVVAAARTASAEVARLPEAENRRHIAVMVAAGIAAVDDPGEAVFAAAAALGADRAAQGVPIEALLRGVHAGRTRAVELALARAETAGVPPEDMLAALVAFTRYAGELERHVVAGYHRAVVEASHTHVLRRLLHGENVPDEDVARAGLRVDGRYHCVLADVSDPVRARALERRFAGGVVGLVDGRLAALTPHPPTGFGDDLVVVAPPAPPADAPAHYELCRTAVRAAAGLGLGGVHALTDLAGETALAAQPVLGALLVGEYLGALDRADSFHRQLVRTASTYLDHGQRVDQTAAALHVHPNTVRYRLSRLSELTGAPLEPGDATTVLATLRWWWALNAWL</sequence>
<evidence type="ECO:0000259" key="1">
    <source>
        <dbReference type="Pfam" id="PF13556"/>
    </source>
</evidence>
<keyword evidence="4" id="KW-1185">Reference proteome</keyword>
<dbReference type="InterPro" id="IPR025736">
    <property type="entry name" value="PucR_C-HTH_dom"/>
</dbReference>
<protein>
    <submittedName>
        <fullName evidence="3">Helix-turn-helix domain-containing protein</fullName>
    </submittedName>
</protein>
<dbReference type="InterPro" id="IPR042070">
    <property type="entry name" value="PucR_C-HTH_sf"/>
</dbReference>
<organism evidence="3 4">
    <name type="scientific">Actinophytocola gossypii</name>
    <dbReference type="NCBI Taxonomy" id="2812003"/>
    <lineage>
        <taxon>Bacteria</taxon>
        <taxon>Bacillati</taxon>
        <taxon>Actinomycetota</taxon>
        <taxon>Actinomycetes</taxon>
        <taxon>Pseudonocardiales</taxon>
        <taxon>Pseudonocardiaceae</taxon>
    </lineage>
</organism>